<feature type="compositionally biased region" description="Pro residues" evidence="1">
    <location>
        <begin position="33"/>
        <end position="42"/>
    </location>
</feature>
<comment type="caution">
    <text evidence="2">The sequence shown here is derived from an EMBL/GenBank/DDBJ whole genome shotgun (WGS) entry which is preliminary data.</text>
</comment>
<protein>
    <submittedName>
        <fullName evidence="2">Uncharacterized protein</fullName>
    </submittedName>
</protein>
<accession>A0ABR3SXZ4</accession>
<gene>
    <name evidence="2" type="ORF">SLS56_003945</name>
</gene>
<evidence type="ECO:0000313" key="2">
    <source>
        <dbReference type="EMBL" id="KAL1632211.1"/>
    </source>
</evidence>
<evidence type="ECO:0000313" key="3">
    <source>
        <dbReference type="Proteomes" id="UP001521116"/>
    </source>
</evidence>
<organism evidence="2 3">
    <name type="scientific">Neofusicoccum ribis</name>
    <dbReference type="NCBI Taxonomy" id="45134"/>
    <lineage>
        <taxon>Eukaryota</taxon>
        <taxon>Fungi</taxon>
        <taxon>Dikarya</taxon>
        <taxon>Ascomycota</taxon>
        <taxon>Pezizomycotina</taxon>
        <taxon>Dothideomycetes</taxon>
        <taxon>Dothideomycetes incertae sedis</taxon>
        <taxon>Botryosphaeriales</taxon>
        <taxon>Botryosphaeriaceae</taxon>
        <taxon>Neofusicoccum</taxon>
    </lineage>
</organism>
<reference evidence="2 3" key="1">
    <citation type="submission" date="2024-02" db="EMBL/GenBank/DDBJ databases">
        <title>De novo assembly and annotation of 12 fungi associated with fruit tree decline syndrome in Ontario, Canada.</title>
        <authorList>
            <person name="Sulman M."/>
            <person name="Ellouze W."/>
            <person name="Ilyukhin E."/>
        </authorList>
    </citation>
    <scope>NUCLEOTIDE SEQUENCE [LARGE SCALE GENOMIC DNA]</scope>
    <source>
        <strain evidence="2 3">M1-105</strain>
    </source>
</reference>
<keyword evidence="3" id="KW-1185">Reference proteome</keyword>
<feature type="region of interest" description="Disordered" evidence="1">
    <location>
        <begin position="23"/>
        <end position="76"/>
    </location>
</feature>
<dbReference type="Proteomes" id="UP001521116">
    <property type="component" value="Unassembled WGS sequence"/>
</dbReference>
<sequence length="121" mass="13710">MSVTTTENRAYYNTVNVLADYELHHSRADPSTAAPPPNPNPAPAGVQNPDDWPTDRRRVPAYRPVQPDLDQSTRRVYQNPAERTFITIMFTGVRTNAGAAQLWRKTGGKLWDIRYKIGGEW</sequence>
<dbReference type="EMBL" id="JAJVDC020000033">
    <property type="protein sequence ID" value="KAL1632211.1"/>
    <property type="molecule type" value="Genomic_DNA"/>
</dbReference>
<proteinExistence type="predicted"/>
<name>A0ABR3SXZ4_9PEZI</name>
<evidence type="ECO:0000256" key="1">
    <source>
        <dbReference type="SAM" id="MobiDB-lite"/>
    </source>
</evidence>